<evidence type="ECO:0000313" key="3">
    <source>
        <dbReference type="EMBL" id="CAB4182232.1"/>
    </source>
</evidence>
<organism evidence="2">
    <name type="scientific">uncultured Caudovirales phage</name>
    <dbReference type="NCBI Taxonomy" id="2100421"/>
    <lineage>
        <taxon>Viruses</taxon>
        <taxon>Duplodnaviria</taxon>
        <taxon>Heunggongvirae</taxon>
        <taxon>Uroviricota</taxon>
        <taxon>Caudoviricetes</taxon>
        <taxon>Peduoviridae</taxon>
        <taxon>Maltschvirus</taxon>
        <taxon>Maltschvirus maltsch</taxon>
    </lineage>
</organism>
<evidence type="ECO:0000313" key="5">
    <source>
        <dbReference type="EMBL" id="CAB4211508.1"/>
    </source>
</evidence>
<dbReference type="EMBL" id="LR797375">
    <property type="protein sequence ID" value="CAB4211508.1"/>
    <property type="molecule type" value="Genomic_DNA"/>
</dbReference>
<reference evidence="2" key="1">
    <citation type="submission" date="2020-05" db="EMBL/GenBank/DDBJ databases">
        <authorList>
            <person name="Chiriac C."/>
            <person name="Salcher M."/>
            <person name="Ghai R."/>
            <person name="Kavagutti S V."/>
        </authorList>
    </citation>
    <scope>NUCLEOTIDE SEQUENCE</scope>
</reference>
<dbReference type="NCBIfam" id="TIGR00049">
    <property type="entry name" value="iron-sulfur cluster assembly accessory protein"/>
    <property type="match status" value="1"/>
</dbReference>
<dbReference type="NCBIfam" id="NF010147">
    <property type="entry name" value="PRK13623.1"/>
    <property type="match status" value="1"/>
</dbReference>
<dbReference type="InterPro" id="IPR035903">
    <property type="entry name" value="HesB-like_dom_sf"/>
</dbReference>
<dbReference type="SUPFAM" id="SSF89360">
    <property type="entry name" value="HesB-like domain"/>
    <property type="match status" value="1"/>
</dbReference>
<dbReference type="PROSITE" id="PS01152">
    <property type="entry name" value="HESB"/>
    <property type="match status" value="1"/>
</dbReference>
<dbReference type="InterPro" id="IPR016092">
    <property type="entry name" value="ATAP"/>
</dbReference>
<dbReference type="Gene3D" id="2.60.300.12">
    <property type="entry name" value="HesB-like domain"/>
    <property type="match status" value="1"/>
</dbReference>
<evidence type="ECO:0000313" key="4">
    <source>
        <dbReference type="EMBL" id="CAB4198570.1"/>
    </source>
</evidence>
<gene>
    <name evidence="3" type="ORF">UFOVP1066_183</name>
    <name evidence="4" type="ORF">UFOVP1315_154</name>
    <name evidence="5" type="ORF">UFOVP1421_115</name>
    <name evidence="6" type="ORF">UFOVP1525_125</name>
    <name evidence="2" type="ORF">UFOVP909_88</name>
</gene>
<dbReference type="GO" id="GO:0051537">
    <property type="term" value="F:2 iron, 2 sulfur cluster binding"/>
    <property type="evidence" value="ECO:0007669"/>
    <property type="project" value="TreeGrafter"/>
</dbReference>
<dbReference type="PANTHER" id="PTHR43011">
    <property type="entry name" value="IRON-SULFUR CLUSTER ASSEMBLY 2 HOMOLOG, MITOCHONDRIAL"/>
    <property type="match status" value="1"/>
</dbReference>
<dbReference type="Pfam" id="PF01521">
    <property type="entry name" value="Fe-S_biosyn"/>
    <property type="match status" value="1"/>
</dbReference>
<dbReference type="GO" id="GO:0051539">
    <property type="term" value="F:4 iron, 4 sulfur cluster binding"/>
    <property type="evidence" value="ECO:0007669"/>
    <property type="project" value="TreeGrafter"/>
</dbReference>
<sequence length="105" mass="11577">MRMITVTETAKKQLDEILMDEPNGKYVRAFISGGGCSGFNYGFTIEENKEEDDFVIDNLVVDAMSMQYFENATIDFTSDKLKGSQFVISNPNAKSTCGCGSSFSV</sequence>
<dbReference type="EMBL" id="LR797019">
    <property type="protein sequence ID" value="CAB4182232.1"/>
    <property type="molecule type" value="Genomic_DNA"/>
</dbReference>
<dbReference type="EMBL" id="LR797272">
    <property type="protein sequence ID" value="CAB4198570.1"/>
    <property type="molecule type" value="Genomic_DNA"/>
</dbReference>
<accession>A0A6J5PGJ6</accession>
<dbReference type="EMBL" id="LR798454">
    <property type="protein sequence ID" value="CAB5238621.1"/>
    <property type="molecule type" value="Genomic_DNA"/>
</dbReference>
<dbReference type="InterPro" id="IPR000361">
    <property type="entry name" value="ATAP_core_dom"/>
</dbReference>
<dbReference type="EMBL" id="LR796861">
    <property type="protein sequence ID" value="CAB4170573.1"/>
    <property type="molecule type" value="Genomic_DNA"/>
</dbReference>
<dbReference type="PANTHER" id="PTHR43011:SF1">
    <property type="entry name" value="IRON-SULFUR CLUSTER ASSEMBLY 2 HOMOLOG, MITOCHONDRIAL"/>
    <property type="match status" value="1"/>
</dbReference>
<evidence type="ECO:0000313" key="2">
    <source>
        <dbReference type="EMBL" id="CAB4170573.1"/>
    </source>
</evidence>
<dbReference type="GO" id="GO:0005506">
    <property type="term" value="F:iron ion binding"/>
    <property type="evidence" value="ECO:0007669"/>
    <property type="project" value="TreeGrafter"/>
</dbReference>
<proteinExistence type="predicted"/>
<feature type="domain" description="Core" evidence="1">
    <location>
        <begin position="4"/>
        <end position="100"/>
    </location>
</feature>
<dbReference type="InterPro" id="IPR017870">
    <property type="entry name" value="FeS_cluster_insertion_CS"/>
</dbReference>
<name>A0A6J5PGJ6_9CAUD</name>
<evidence type="ECO:0000313" key="6">
    <source>
        <dbReference type="EMBL" id="CAB5238621.1"/>
    </source>
</evidence>
<protein>
    <submittedName>
        <fullName evidence="2">SufA Fe-S cluster assembly scaffold protein</fullName>
    </submittedName>
</protein>
<dbReference type="GO" id="GO:0016226">
    <property type="term" value="P:iron-sulfur cluster assembly"/>
    <property type="evidence" value="ECO:0007669"/>
    <property type="project" value="InterPro"/>
</dbReference>
<evidence type="ECO:0000259" key="1">
    <source>
        <dbReference type="Pfam" id="PF01521"/>
    </source>
</evidence>